<name>A0AAE0XZH7_9GAST</name>
<evidence type="ECO:0000256" key="1">
    <source>
        <dbReference type="SAM" id="MobiDB-lite"/>
    </source>
</evidence>
<dbReference type="AlphaFoldDB" id="A0AAE0XZH7"/>
<comment type="caution">
    <text evidence="2">The sequence shown here is derived from an EMBL/GenBank/DDBJ whole genome shotgun (WGS) entry which is preliminary data.</text>
</comment>
<gene>
    <name evidence="2" type="ORF">RRG08_000529</name>
</gene>
<proteinExistence type="predicted"/>
<protein>
    <submittedName>
        <fullName evidence="2">Uncharacterized protein</fullName>
    </submittedName>
</protein>
<accession>A0AAE0XZH7</accession>
<evidence type="ECO:0000313" key="2">
    <source>
        <dbReference type="EMBL" id="KAK3726925.1"/>
    </source>
</evidence>
<sequence>MPSLFGGYPFPETPARWLGQNVPNKREPHPKKDLLYDELASGSRPTGRPAMRFKDGGTWRSNSGRSSLRGLTIVSETGGEPSTLWMDGSIMIHTGQAVSHAVIPHSRTNLLGGRFSSHSLWK</sequence>
<feature type="region of interest" description="Disordered" evidence="1">
    <location>
        <begin position="12"/>
        <end position="65"/>
    </location>
</feature>
<organism evidence="2 3">
    <name type="scientific">Elysia crispata</name>
    <name type="common">lettuce slug</name>
    <dbReference type="NCBI Taxonomy" id="231223"/>
    <lineage>
        <taxon>Eukaryota</taxon>
        <taxon>Metazoa</taxon>
        <taxon>Spiralia</taxon>
        <taxon>Lophotrochozoa</taxon>
        <taxon>Mollusca</taxon>
        <taxon>Gastropoda</taxon>
        <taxon>Heterobranchia</taxon>
        <taxon>Euthyneura</taxon>
        <taxon>Panpulmonata</taxon>
        <taxon>Sacoglossa</taxon>
        <taxon>Placobranchoidea</taxon>
        <taxon>Plakobranchidae</taxon>
        <taxon>Elysia</taxon>
    </lineage>
</organism>
<dbReference type="EMBL" id="JAWDGP010007271">
    <property type="protein sequence ID" value="KAK3726925.1"/>
    <property type="molecule type" value="Genomic_DNA"/>
</dbReference>
<reference evidence="2" key="1">
    <citation type="journal article" date="2023" name="G3 (Bethesda)">
        <title>A reference genome for the long-term kleptoplast-retaining sea slug Elysia crispata morphotype clarki.</title>
        <authorList>
            <person name="Eastman K.E."/>
            <person name="Pendleton A.L."/>
            <person name="Shaikh M.A."/>
            <person name="Suttiyut T."/>
            <person name="Ogas R."/>
            <person name="Tomko P."/>
            <person name="Gavelis G."/>
            <person name="Widhalm J.R."/>
            <person name="Wisecaver J.H."/>
        </authorList>
    </citation>
    <scope>NUCLEOTIDE SEQUENCE</scope>
    <source>
        <strain evidence="2">ECLA1</strain>
    </source>
</reference>
<dbReference type="Proteomes" id="UP001283361">
    <property type="component" value="Unassembled WGS sequence"/>
</dbReference>
<feature type="compositionally biased region" description="Basic and acidic residues" evidence="1">
    <location>
        <begin position="24"/>
        <end position="35"/>
    </location>
</feature>
<evidence type="ECO:0000313" key="3">
    <source>
        <dbReference type="Proteomes" id="UP001283361"/>
    </source>
</evidence>
<keyword evidence="3" id="KW-1185">Reference proteome</keyword>